<dbReference type="EMBL" id="AGCA01000406">
    <property type="protein sequence ID" value="EGY28365.1"/>
    <property type="molecule type" value="Genomic_DNA"/>
</dbReference>
<protein>
    <submittedName>
        <fullName evidence="1">Uncharacterized protein</fullName>
    </submittedName>
</protein>
<reference evidence="1 2" key="1">
    <citation type="journal article" date="2012" name="Genome Res.">
        <title>Genomic basis of endosymbiont-conferred protection against an insect parasitoid.</title>
        <authorList>
            <person name="Hansen A.K."/>
            <person name="Vorburger C."/>
            <person name="Moran N.A."/>
        </authorList>
    </citation>
    <scope>NUCLEOTIDE SEQUENCE [LARGE SCALE GENOMIC DNA]</scope>
    <source>
        <strain evidence="2">R5.15</strain>
    </source>
</reference>
<comment type="caution">
    <text evidence="1">The sequence shown here is derived from an EMBL/GenBank/DDBJ whole genome shotgun (WGS) entry which is preliminary data.</text>
</comment>
<proteinExistence type="predicted"/>
<gene>
    <name evidence="1" type="ORF">Rin_00017060</name>
</gene>
<organism evidence="1 2">
    <name type="scientific">Candidatus Regiella insecticola 5.15</name>
    <dbReference type="NCBI Taxonomy" id="1005043"/>
    <lineage>
        <taxon>Bacteria</taxon>
        <taxon>Pseudomonadati</taxon>
        <taxon>Pseudomonadota</taxon>
        <taxon>Gammaproteobacteria</taxon>
        <taxon>Enterobacterales</taxon>
        <taxon>Enterobacteriaceae</taxon>
        <taxon>aphid secondary symbionts</taxon>
        <taxon>Candidatus Regiella</taxon>
    </lineage>
</organism>
<sequence>MNMTDPVSFAPNPSVIVSSFPVKDPSKDSSLKHEFIGGSNPPKKFESPVILSKASTVSESSWINQLTQLIPSDIVKQETFFINNHNIGFFLFAYLSPRLNPAGSFIITYVLSLTLTYVGRVINTENIETIAVNKFGSGSAPKKTSSRTEL</sequence>
<evidence type="ECO:0000313" key="2">
    <source>
        <dbReference type="Proteomes" id="UP000004116"/>
    </source>
</evidence>
<name>G2H0X2_9ENTR</name>
<keyword evidence="2" id="KW-1185">Reference proteome</keyword>
<dbReference type="Proteomes" id="UP000004116">
    <property type="component" value="Unassembled WGS sequence"/>
</dbReference>
<dbReference type="RefSeq" id="WP_006707354.1">
    <property type="nucleotide sequence ID" value="NZ_AGCA01000406.1"/>
</dbReference>
<evidence type="ECO:0000313" key="1">
    <source>
        <dbReference type="EMBL" id="EGY28365.1"/>
    </source>
</evidence>
<accession>G2H0X2</accession>
<dbReference type="AlphaFoldDB" id="G2H0X2"/>